<name>A0A9J6EJY7_RHIMP</name>
<dbReference type="AlphaFoldDB" id="A0A9J6EJY7"/>
<dbReference type="Proteomes" id="UP000821866">
    <property type="component" value="Chromosome 2"/>
</dbReference>
<protein>
    <submittedName>
        <fullName evidence="2">Uncharacterized protein</fullName>
    </submittedName>
</protein>
<evidence type="ECO:0000313" key="2">
    <source>
        <dbReference type="EMBL" id="KAH8034583.1"/>
    </source>
</evidence>
<organism evidence="2 3">
    <name type="scientific">Rhipicephalus microplus</name>
    <name type="common">Cattle tick</name>
    <name type="synonym">Boophilus microplus</name>
    <dbReference type="NCBI Taxonomy" id="6941"/>
    <lineage>
        <taxon>Eukaryota</taxon>
        <taxon>Metazoa</taxon>
        <taxon>Ecdysozoa</taxon>
        <taxon>Arthropoda</taxon>
        <taxon>Chelicerata</taxon>
        <taxon>Arachnida</taxon>
        <taxon>Acari</taxon>
        <taxon>Parasitiformes</taxon>
        <taxon>Ixodida</taxon>
        <taxon>Ixodoidea</taxon>
        <taxon>Ixodidae</taxon>
        <taxon>Rhipicephalinae</taxon>
        <taxon>Rhipicephalus</taxon>
        <taxon>Boophilus</taxon>
    </lineage>
</organism>
<dbReference type="EMBL" id="JABSTU010000004">
    <property type="protein sequence ID" value="KAH8034583.1"/>
    <property type="molecule type" value="Genomic_DNA"/>
</dbReference>
<keyword evidence="3" id="KW-1185">Reference proteome</keyword>
<evidence type="ECO:0000256" key="1">
    <source>
        <dbReference type="SAM" id="MobiDB-lite"/>
    </source>
</evidence>
<feature type="region of interest" description="Disordered" evidence="1">
    <location>
        <begin position="55"/>
        <end position="101"/>
    </location>
</feature>
<comment type="caution">
    <text evidence="2">The sequence shown here is derived from an EMBL/GenBank/DDBJ whole genome shotgun (WGS) entry which is preliminary data.</text>
</comment>
<reference evidence="2" key="2">
    <citation type="submission" date="2021-09" db="EMBL/GenBank/DDBJ databases">
        <authorList>
            <person name="Jia N."/>
            <person name="Wang J."/>
            <person name="Shi W."/>
            <person name="Du L."/>
            <person name="Sun Y."/>
            <person name="Zhan W."/>
            <person name="Jiang J."/>
            <person name="Wang Q."/>
            <person name="Zhang B."/>
            <person name="Ji P."/>
            <person name="Sakyi L.B."/>
            <person name="Cui X."/>
            <person name="Yuan T."/>
            <person name="Jiang B."/>
            <person name="Yang W."/>
            <person name="Lam T.T.-Y."/>
            <person name="Chang Q."/>
            <person name="Ding S."/>
            <person name="Wang X."/>
            <person name="Zhu J."/>
            <person name="Ruan X."/>
            <person name="Zhao L."/>
            <person name="Wei J."/>
            <person name="Que T."/>
            <person name="Du C."/>
            <person name="Cheng J."/>
            <person name="Dai P."/>
            <person name="Han X."/>
            <person name="Huang E."/>
            <person name="Gao Y."/>
            <person name="Liu J."/>
            <person name="Shao H."/>
            <person name="Ye R."/>
            <person name="Li L."/>
            <person name="Wei W."/>
            <person name="Wang X."/>
            <person name="Wang C."/>
            <person name="Huo Q."/>
            <person name="Li W."/>
            <person name="Guo W."/>
            <person name="Chen H."/>
            <person name="Chen S."/>
            <person name="Zhou L."/>
            <person name="Zhou L."/>
            <person name="Ni X."/>
            <person name="Tian J."/>
            <person name="Zhou Y."/>
            <person name="Sheng Y."/>
            <person name="Liu T."/>
            <person name="Pan Y."/>
            <person name="Xia L."/>
            <person name="Li J."/>
            <person name="Zhao F."/>
            <person name="Cao W."/>
        </authorList>
    </citation>
    <scope>NUCLEOTIDE SEQUENCE</scope>
    <source>
        <strain evidence="2">Rmic-2018</strain>
        <tissue evidence="2">Larvae</tissue>
    </source>
</reference>
<gene>
    <name evidence="2" type="ORF">HPB51_025781</name>
</gene>
<proteinExistence type="predicted"/>
<sequence length="101" mass="11075">MNGVCLRARDPRVPQSFEVSVVEVKQNSELIAAAAPFIGSSHLLAECSPSLYEEDERQAQMSAKMPQSKGLVQTLSRQWSEESNAAETVGQDEAMHRRAAT</sequence>
<feature type="compositionally biased region" description="Polar residues" evidence="1">
    <location>
        <begin position="70"/>
        <end position="86"/>
    </location>
</feature>
<accession>A0A9J6EJY7</accession>
<evidence type="ECO:0000313" key="3">
    <source>
        <dbReference type="Proteomes" id="UP000821866"/>
    </source>
</evidence>
<reference evidence="2" key="1">
    <citation type="journal article" date="2020" name="Cell">
        <title>Large-Scale Comparative Analyses of Tick Genomes Elucidate Their Genetic Diversity and Vector Capacities.</title>
        <authorList>
            <consortium name="Tick Genome and Microbiome Consortium (TIGMIC)"/>
            <person name="Jia N."/>
            <person name="Wang J."/>
            <person name="Shi W."/>
            <person name="Du L."/>
            <person name="Sun Y."/>
            <person name="Zhan W."/>
            <person name="Jiang J.F."/>
            <person name="Wang Q."/>
            <person name="Zhang B."/>
            <person name="Ji P."/>
            <person name="Bell-Sakyi L."/>
            <person name="Cui X.M."/>
            <person name="Yuan T.T."/>
            <person name="Jiang B.G."/>
            <person name="Yang W.F."/>
            <person name="Lam T.T."/>
            <person name="Chang Q.C."/>
            <person name="Ding S.J."/>
            <person name="Wang X.J."/>
            <person name="Zhu J.G."/>
            <person name="Ruan X.D."/>
            <person name="Zhao L."/>
            <person name="Wei J.T."/>
            <person name="Ye R.Z."/>
            <person name="Que T.C."/>
            <person name="Du C.H."/>
            <person name="Zhou Y.H."/>
            <person name="Cheng J.X."/>
            <person name="Dai P.F."/>
            <person name="Guo W.B."/>
            <person name="Han X.H."/>
            <person name="Huang E.J."/>
            <person name="Li L.F."/>
            <person name="Wei W."/>
            <person name="Gao Y.C."/>
            <person name="Liu J.Z."/>
            <person name="Shao H.Z."/>
            <person name="Wang X."/>
            <person name="Wang C.C."/>
            <person name="Yang T.C."/>
            <person name="Huo Q.B."/>
            <person name="Li W."/>
            <person name="Chen H.Y."/>
            <person name="Chen S.E."/>
            <person name="Zhou L.G."/>
            <person name="Ni X.B."/>
            <person name="Tian J.H."/>
            <person name="Sheng Y."/>
            <person name="Liu T."/>
            <person name="Pan Y.S."/>
            <person name="Xia L.Y."/>
            <person name="Li J."/>
            <person name="Zhao F."/>
            <person name="Cao W.C."/>
        </authorList>
    </citation>
    <scope>NUCLEOTIDE SEQUENCE</scope>
    <source>
        <strain evidence="2">Rmic-2018</strain>
    </source>
</reference>